<evidence type="ECO:0000313" key="3">
    <source>
        <dbReference type="Proteomes" id="UP000509782"/>
    </source>
</evidence>
<reference evidence="2 3" key="1">
    <citation type="submission" date="2020-05" db="EMBL/GenBank/DDBJ databases">
        <title>FDA dAtabase for Regulatory Grade micrObial Sequences (FDA-ARGOS): Supporting development and validation of Infectious Disease Dx tests.</title>
        <authorList>
            <person name="Sproer C."/>
            <person name="Gronow S."/>
            <person name="Severitt S."/>
            <person name="Schroder I."/>
            <person name="Tallon L."/>
            <person name="Sadzewicz L."/>
            <person name="Zhao X."/>
            <person name="Vavikolanu K."/>
            <person name="Mehta A."/>
            <person name="Aluvathingal J."/>
            <person name="Nadendla S."/>
            <person name="Myers T."/>
            <person name="Yan Y."/>
            <person name="Sichtig H."/>
        </authorList>
    </citation>
    <scope>NUCLEOTIDE SEQUENCE [LARGE SCALE GENOMIC DNA]</scope>
    <source>
        <strain evidence="2 3">FDAARGOS_787</strain>
    </source>
</reference>
<dbReference type="Proteomes" id="UP000509782">
    <property type="component" value="Chromosome"/>
</dbReference>
<dbReference type="EMBL" id="CP054569">
    <property type="protein sequence ID" value="QKQ51041.1"/>
    <property type="molecule type" value="Genomic_DNA"/>
</dbReference>
<dbReference type="AlphaFoldDB" id="A0A6N0JVQ3"/>
<accession>A0A6N0JVQ3</accession>
<sequence>MKHWIRPFSFWTAVRLLAYVIAEVGDIQQFFQKAHDEIEHGIAPGVGWGGGGDGPAVAALLRTSARRRYTIIEAGRV</sequence>
<name>A0A6N0JVQ3_ACHDE</name>
<organism evidence="2 3">
    <name type="scientific">Achromobacter denitrificans</name>
    <name type="common">Alcaligenes denitrificans</name>
    <dbReference type="NCBI Taxonomy" id="32002"/>
    <lineage>
        <taxon>Bacteria</taxon>
        <taxon>Pseudomonadati</taxon>
        <taxon>Pseudomonadota</taxon>
        <taxon>Betaproteobacteria</taxon>
        <taxon>Burkholderiales</taxon>
        <taxon>Alcaligenaceae</taxon>
        <taxon>Achromobacter</taxon>
    </lineage>
</organism>
<protein>
    <submittedName>
        <fullName evidence="2">Uncharacterized protein</fullName>
    </submittedName>
</protein>
<proteinExistence type="predicted"/>
<dbReference type="RefSeq" id="WP_174717423.1">
    <property type="nucleotide sequence ID" value="NZ_CP054569.1"/>
</dbReference>
<evidence type="ECO:0000313" key="1">
    <source>
        <dbReference type="EMBL" id="QKQ51041.1"/>
    </source>
</evidence>
<evidence type="ECO:0000313" key="2">
    <source>
        <dbReference type="EMBL" id="QKQ51094.1"/>
    </source>
</evidence>
<gene>
    <name evidence="1" type="ORF">FOC81_31695</name>
    <name evidence="2" type="ORF">FOC81_32005</name>
</gene>
<dbReference type="EMBL" id="CP054569">
    <property type="protein sequence ID" value="QKQ51094.1"/>
    <property type="molecule type" value="Genomic_DNA"/>
</dbReference>